<keyword evidence="5 9" id="KW-1133">Transmembrane helix</keyword>
<name>A0A336MIW5_CULSO</name>
<keyword evidence="4 9" id="KW-0552">Olfaction</keyword>
<dbReference type="GO" id="GO:0005549">
    <property type="term" value="F:odorant binding"/>
    <property type="evidence" value="ECO:0007669"/>
    <property type="project" value="InterPro"/>
</dbReference>
<evidence type="ECO:0000256" key="9">
    <source>
        <dbReference type="RuleBase" id="RU351113"/>
    </source>
</evidence>
<feature type="transmembrane region" description="Helical" evidence="9">
    <location>
        <begin position="74"/>
        <end position="97"/>
    </location>
</feature>
<keyword evidence="8 9" id="KW-0807">Transducer</keyword>
<evidence type="ECO:0000256" key="6">
    <source>
        <dbReference type="ARBA" id="ARBA00023136"/>
    </source>
</evidence>
<comment type="subcellular location">
    <subcellularLocation>
        <location evidence="9">Cell membrane</location>
        <topology evidence="9">Multi-pass membrane protein</topology>
    </subcellularLocation>
    <subcellularLocation>
        <location evidence="1">Membrane</location>
        <topology evidence="1">Multi-pass membrane protein</topology>
    </subcellularLocation>
</comment>
<feature type="transmembrane region" description="Helical" evidence="9">
    <location>
        <begin position="312"/>
        <end position="331"/>
    </location>
</feature>
<dbReference type="VEuPathDB" id="VectorBase:CSON000438"/>
<accession>A0A336MIW5</accession>
<comment type="similarity">
    <text evidence="9">Belongs to the insect chemoreceptor superfamily. Heteromeric odorant receptor channel (TC 1.A.69) family.</text>
</comment>
<keyword evidence="7 9" id="KW-0675">Receptor</keyword>
<feature type="transmembrane region" description="Helical" evidence="9">
    <location>
        <begin position="285"/>
        <end position="306"/>
    </location>
</feature>
<dbReference type="EMBL" id="UFQT01001076">
    <property type="protein sequence ID" value="SSX28773.1"/>
    <property type="molecule type" value="Genomic_DNA"/>
</dbReference>
<evidence type="ECO:0000256" key="2">
    <source>
        <dbReference type="ARBA" id="ARBA00022606"/>
    </source>
</evidence>
<dbReference type="GO" id="GO:0005886">
    <property type="term" value="C:plasma membrane"/>
    <property type="evidence" value="ECO:0007669"/>
    <property type="project" value="UniProtKB-SubCell"/>
</dbReference>
<evidence type="ECO:0000313" key="10">
    <source>
        <dbReference type="EMBL" id="SSX28773.1"/>
    </source>
</evidence>
<keyword evidence="3 9" id="KW-0812">Transmembrane</keyword>
<dbReference type="AlphaFoldDB" id="A0A336MIW5"/>
<organism evidence="10">
    <name type="scientific">Culicoides sonorensis</name>
    <name type="common">Biting midge</name>
    <dbReference type="NCBI Taxonomy" id="179676"/>
    <lineage>
        <taxon>Eukaryota</taxon>
        <taxon>Metazoa</taxon>
        <taxon>Ecdysozoa</taxon>
        <taxon>Arthropoda</taxon>
        <taxon>Hexapoda</taxon>
        <taxon>Insecta</taxon>
        <taxon>Pterygota</taxon>
        <taxon>Neoptera</taxon>
        <taxon>Endopterygota</taxon>
        <taxon>Diptera</taxon>
        <taxon>Nematocera</taxon>
        <taxon>Chironomoidea</taxon>
        <taxon>Ceratopogonidae</taxon>
        <taxon>Ceratopogoninae</taxon>
        <taxon>Culicoides</taxon>
        <taxon>Monoculicoides</taxon>
    </lineage>
</organism>
<dbReference type="OMA" id="WYKCDAR"/>
<protein>
    <recommendedName>
        <fullName evidence="9">Odorant receptor</fullName>
    </recommendedName>
</protein>
<evidence type="ECO:0000256" key="3">
    <source>
        <dbReference type="ARBA" id="ARBA00022692"/>
    </source>
</evidence>
<sequence length="394" mass="45541">MRNIVKRLLNDWPVNQLLGFMPLQRLELLSLGAWPRLNPPTWYVALGYFNSLFNGMCVAAEFSFAFENTSNLQLILDSLCPAFTKMCIAIKLFFIVWRRNEFYKILKELSDYYMEMSVKDDIEFIKRLAVIAFKICFILTVFSEMTGVFFDVLPVSMNIYRILTGQETIAELPFRSIWPWKTSETPGYEITYLLLVYSSWLTSTANPGLDCTFMGICFHISTEFQSIKSRFIELGKEIDKRAPNWKVLNNEDNKYVYNEFKRIIEKHTATIELCETSQKLSQEMILIHFITSAMVICMNGVNLIIASGAAKSIYVCYIMTALIQAFVFCYGGDSLEQSSRELNTELYKISWHKLNGNGRRAVLMMIQRTQKTVGVAVPFFHVSMPTFANVRCFF</sequence>
<gene>
    <name evidence="10" type="primary">CSON000438</name>
</gene>
<evidence type="ECO:0000256" key="4">
    <source>
        <dbReference type="ARBA" id="ARBA00022725"/>
    </source>
</evidence>
<feature type="transmembrane region" description="Helical" evidence="9">
    <location>
        <begin position="128"/>
        <end position="153"/>
    </location>
</feature>
<feature type="transmembrane region" description="Helical" evidence="9">
    <location>
        <begin position="42"/>
        <end position="62"/>
    </location>
</feature>
<comment type="caution">
    <text evidence="9">Lacks conserved residue(s) required for the propagation of feature annotation.</text>
</comment>
<dbReference type="GO" id="GO:0007165">
    <property type="term" value="P:signal transduction"/>
    <property type="evidence" value="ECO:0007669"/>
    <property type="project" value="UniProtKB-KW"/>
</dbReference>
<evidence type="ECO:0000256" key="1">
    <source>
        <dbReference type="ARBA" id="ARBA00004141"/>
    </source>
</evidence>
<reference evidence="10" key="1">
    <citation type="submission" date="2018-07" db="EMBL/GenBank/DDBJ databases">
        <authorList>
            <person name="Quirk P.G."/>
            <person name="Krulwich T.A."/>
        </authorList>
    </citation>
    <scope>NUCLEOTIDE SEQUENCE</scope>
</reference>
<dbReference type="GO" id="GO:0004984">
    <property type="term" value="F:olfactory receptor activity"/>
    <property type="evidence" value="ECO:0007669"/>
    <property type="project" value="InterPro"/>
</dbReference>
<keyword evidence="2 9" id="KW-0716">Sensory transduction</keyword>
<evidence type="ECO:0000256" key="5">
    <source>
        <dbReference type="ARBA" id="ARBA00022989"/>
    </source>
</evidence>
<keyword evidence="6 9" id="KW-0472">Membrane</keyword>
<evidence type="ECO:0000256" key="7">
    <source>
        <dbReference type="ARBA" id="ARBA00023170"/>
    </source>
</evidence>
<dbReference type="PANTHER" id="PTHR21137">
    <property type="entry name" value="ODORANT RECEPTOR"/>
    <property type="match status" value="1"/>
</dbReference>
<dbReference type="InterPro" id="IPR004117">
    <property type="entry name" value="7tm6_olfct_rcpt"/>
</dbReference>
<dbReference type="PANTHER" id="PTHR21137:SF26">
    <property type="entry name" value="ODORANT RECEPTOR 10A-RELATED"/>
    <property type="match status" value="1"/>
</dbReference>
<dbReference type="Pfam" id="PF02949">
    <property type="entry name" value="7tm_6"/>
    <property type="match status" value="1"/>
</dbReference>
<proteinExistence type="inferred from homology"/>
<evidence type="ECO:0000256" key="8">
    <source>
        <dbReference type="ARBA" id="ARBA00023224"/>
    </source>
</evidence>